<keyword evidence="5 10" id="KW-0067">ATP-binding</keyword>
<feature type="domain" description="Mur ligase C-terminal" evidence="13">
    <location>
        <begin position="316"/>
        <end position="443"/>
    </location>
</feature>
<dbReference type="InterPro" id="IPR036565">
    <property type="entry name" value="Mur-like_cat_sf"/>
</dbReference>
<dbReference type="InterPro" id="IPR005863">
    <property type="entry name" value="UDP-N-AcMur_synth"/>
</dbReference>
<keyword evidence="4 10" id="KW-0547">Nucleotide-binding</keyword>
<organism evidence="15 16">
    <name type="scientific">Sporosarcina psychrophila</name>
    <name type="common">Bacillus psychrophilus</name>
    <dbReference type="NCBI Taxonomy" id="1476"/>
    <lineage>
        <taxon>Bacteria</taxon>
        <taxon>Bacillati</taxon>
        <taxon>Bacillota</taxon>
        <taxon>Bacilli</taxon>
        <taxon>Bacillales</taxon>
        <taxon>Caryophanaceae</taxon>
        <taxon>Sporosarcina</taxon>
    </lineage>
</organism>
<keyword evidence="7 10" id="KW-0573">Peptidoglycan synthesis</keyword>
<dbReference type="SUPFAM" id="SSF53623">
    <property type="entry name" value="MurD-like peptide ligases, catalytic domain"/>
    <property type="match status" value="1"/>
</dbReference>
<dbReference type="SUPFAM" id="SSF53244">
    <property type="entry name" value="MurD-like peptide ligases, peptide-binding domain"/>
    <property type="match status" value="1"/>
</dbReference>
<dbReference type="EC" id="6.3.2.10" evidence="10 11"/>
<dbReference type="Gene3D" id="3.40.1190.10">
    <property type="entry name" value="Mur-like, catalytic domain"/>
    <property type="match status" value="1"/>
</dbReference>
<comment type="caution">
    <text evidence="15">The sequence shown here is derived from an EMBL/GenBank/DDBJ whole genome shotgun (WGS) entry which is preliminary data.</text>
</comment>
<sequence length="461" mass="50361">MKKPLTEIVGWLQADGQNMDGKFVTGVSIDSRTAAAGDLFIPFRGEQVNGHNYVEQAIKGGAVAALWMKDEPHPPADLPLIFVEDPEMALQEMARTYRDTLRCKVVGITGSNGKTSTKDLIASVLAPYFKVQKTEGNYNNELGLPLTILSLEEDTEFAILEMGMSGFGEISFLSKLAKPHFAVITNIGEAHMQDLGSRAGIAKAKFEIIDGLQEGGKLFYDGDEPLLRELIGQHPAVEAISFGHQKETTLSLVKIESGDEGSHFVVTGLLDAEFTIPVYGAHQVKNALAAILIANEATVSIADIGSALHHTSLTDMRMQPVVVDNGALFINDAYNAAPTSMRAALAFIEDTGLRKEKWIVLADMLELGDDEQVYHENLANEITAMDLEGILLYGPRMKWLYEKLEKSNSETRLLWSEKDYTPIVDTLQESTGENSIVLLKGSRGMALEYIVEDLIGNGTGE</sequence>
<dbReference type="SUPFAM" id="SSF63418">
    <property type="entry name" value="MurE/MurF N-terminal domain"/>
    <property type="match status" value="1"/>
</dbReference>
<dbReference type="GO" id="GO:0071555">
    <property type="term" value="P:cell wall organization"/>
    <property type="evidence" value="ECO:0007669"/>
    <property type="project" value="UniProtKB-KW"/>
</dbReference>
<evidence type="ECO:0000313" key="15">
    <source>
        <dbReference type="EMBL" id="HJF34084.1"/>
    </source>
</evidence>
<evidence type="ECO:0000256" key="11">
    <source>
        <dbReference type="RuleBase" id="RU004136"/>
    </source>
</evidence>
<name>A0A921G3A2_SPOPS</name>
<evidence type="ECO:0000256" key="4">
    <source>
        <dbReference type="ARBA" id="ARBA00022741"/>
    </source>
</evidence>
<evidence type="ECO:0000256" key="2">
    <source>
        <dbReference type="ARBA" id="ARBA00022598"/>
    </source>
</evidence>
<keyword evidence="2 10" id="KW-0436">Ligase</keyword>
<evidence type="ECO:0000256" key="1">
    <source>
        <dbReference type="ARBA" id="ARBA00022490"/>
    </source>
</evidence>
<dbReference type="Gene3D" id="3.40.1390.10">
    <property type="entry name" value="MurE/MurF, N-terminal domain"/>
    <property type="match status" value="1"/>
</dbReference>
<comment type="catalytic activity">
    <reaction evidence="10 11">
        <text>D-alanyl-D-alanine + UDP-N-acetyl-alpha-D-muramoyl-L-alanyl-gamma-D-glutamyl-meso-2,6-diaminopimelate + ATP = UDP-N-acetyl-alpha-D-muramoyl-L-alanyl-gamma-D-glutamyl-meso-2,6-diaminopimeloyl-D-alanyl-D-alanine + ADP + phosphate + H(+)</text>
        <dbReference type="Rhea" id="RHEA:28374"/>
        <dbReference type="ChEBI" id="CHEBI:15378"/>
        <dbReference type="ChEBI" id="CHEBI:30616"/>
        <dbReference type="ChEBI" id="CHEBI:43474"/>
        <dbReference type="ChEBI" id="CHEBI:57822"/>
        <dbReference type="ChEBI" id="CHEBI:61386"/>
        <dbReference type="ChEBI" id="CHEBI:83905"/>
        <dbReference type="ChEBI" id="CHEBI:456216"/>
        <dbReference type="EC" id="6.3.2.10"/>
    </reaction>
</comment>
<evidence type="ECO:0000256" key="7">
    <source>
        <dbReference type="ARBA" id="ARBA00022984"/>
    </source>
</evidence>
<evidence type="ECO:0000256" key="10">
    <source>
        <dbReference type="HAMAP-Rule" id="MF_02019"/>
    </source>
</evidence>
<keyword evidence="8 10" id="KW-0131">Cell cycle</keyword>
<keyword evidence="9 10" id="KW-0961">Cell wall biogenesis/degradation</keyword>
<dbReference type="InterPro" id="IPR000713">
    <property type="entry name" value="Mur_ligase_N"/>
</dbReference>
<dbReference type="EMBL" id="DYWT01000302">
    <property type="protein sequence ID" value="HJF34084.1"/>
    <property type="molecule type" value="Genomic_DNA"/>
</dbReference>
<dbReference type="Pfam" id="PF01225">
    <property type="entry name" value="Mur_ligase"/>
    <property type="match status" value="1"/>
</dbReference>
<evidence type="ECO:0000259" key="13">
    <source>
        <dbReference type="Pfam" id="PF02875"/>
    </source>
</evidence>
<protein>
    <recommendedName>
        <fullName evidence="10 11">UDP-N-acetylmuramoyl-tripeptide--D-alanyl-D-alanine ligase</fullName>
        <ecNumber evidence="10 11">6.3.2.10</ecNumber>
    </recommendedName>
    <alternativeName>
        <fullName evidence="10">D-alanyl-D-alanine-adding enzyme</fullName>
    </alternativeName>
</protein>
<dbReference type="Gene3D" id="3.90.190.20">
    <property type="entry name" value="Mur ligase, C-terminal domain"/>
    <property type="match status" value="1"/>
</dbReference>
<dbReference type="InterPro" id="IPR051046">
    <property type="entry name" value="MurCDEF_CellWall_CoF430Synth"/>
</dbReference>
<keyword evidence="6 10" id="KW-0133">Cell shape</keyword>
<feature type="binding site" evidence="10">
    <location>
        <begin position="110"/>
        <end position="116"/>
    </location>
    <ligand>
        <name>ATP</name>
        <dbReference type="ChEBI" id="CHEBI:30616"/>
    </ligand>
</feature>
<keyword evidence="1 10" id="KW-0963">Cytoplasm</keyword>
<evidence type="ECO:0000259" key="12">
    <source>
        <dbReference type="Pfam" id="PF01225"/>
    </source>
</evidence>
<dbReference type="HAMAP" id="MF_02019">
    <property type="entry name" value="MurF"/>
    <property type="match status" value="1"/>
</dbReference>
<dbReference type="NCBIfam" id="TIGR01143">
    <property type="entry name" value="murF"/>
    <property type="match status" value="1"/>
</dbReference>
<evidence type="ECO:0000256" key="5">
    <source>
        <dbReference type="ARBA" id="ARBA00022840"/>
    </source>
</evidence>
<comment type="function">
    <text evidence="10 11">Involved in cell wall formation. Catalyzes the final step in the synthesis of UDP-N-acetylmuramoyl-pentapeptide, the precursor of murein.</text>
</comment>
<evidence type="ECO:0000256" key="9">
    <source>
        <dbReference type="ARBA" id="ARBA00023316"/>
    </source>
</evidence>
<dbReference type="Pfam" id="PF08245">
    <property type="entry name" value="Mur_ligase_M"/>
    <property type="match status" value="1"/>
</dbReference>
<dbReference type="PANTHER" id="PTHR43024">
    <property type="entry name" value="UDP-N-ACETYLMURAMOYL-TRIPEPTIDE--D-ALANYL-D-ALANINE LIGASE"/>
    <property type="match status" value="1"/>
</dbReference>
<dbReference type="InterPro" id="IPR004101">
    <property type="entry name" value="Mur_ligase_C"/>
</dbReference>
<comment type="subcellular location">
    <subcellularLocation>
        <location evidence="10 11">Cytoplasm</location>
    </subcellularLocation>
</comment>
<reference evidence="15" key="2">
    <citation type="submission" date="2021-09" db="EMBL/GenBank/DDBJ databases">
        <authorList>
            <person name="Gilroy R."/>
        </authorList>
    </citation>
    <scope>NUCLEOTIDE SEQUENCE</scope>
    <source>
        <strain evidence="15">CHK171-7178</strain>
    </source>
</reference>
<evidence type="ECO:0000256" key="3">
    <source>
        <dbReference type="ARBA" id="ARBA00022618"/>
    </source>
</evidence>
<dbReference type="AlphaFoldDB" id="A0A921G3A2"/>
<dbReference type="PANTHER" id="PTHR43024:SF1">
    <property type="entry name" value="UDP-N-ACETYLMURAMOYL-TRIPEPTIDE--D-ALANYL-D-ALANINE LIGASE"/>
    <property type="match status" value="1"/>
</dbReference>
<evidence type="ECO:0000313" key="16">
    <source>
        <dbReference type="Proteomes" id="UP000698173"/>
    </source>
</evidence>
<evidence type="ECO:0000259" key="14">
    <source>
        <dbReference type="Pfam" id="PF08245"/>
    </source>
</evidence>
<accession>A0A921G3A2</accession>
<dbReference type="InterPro" id="IPR035911">
    <property type="entry name" value="MurE/MurF_N"/>
</dbReference>
<dbReference type="InterPro" id="IPR013221">
    <property type="entry name" value="Mur_ligase_cen"/>
</dbReference>
<evidence type="ECO:0000256" key="6">
    <source>
        <dbReference type="ARBA" id="ARBA00022960"/>
    </source>
</evidence>
<dbReference type="GO" id="GO:0005737">
    <property type="term" value="C:cytoplasm"/>
    <property type="evidence" value="ECO:0007669"/>
    <property type="project" value="UniProtKB-SubCell"/>
</dbReference>
<dbReference type="GO" id="GO:0047480">
    <property type="term" value="F:UDP-N-acetylmuramoyl-tripeptide-D-alanyl-D-alanine ligase activity"/>
    <property type="evidence" value="ECO:0007669"/>
    <property type="project" value="UniProtKB-UniRule"/>
</dbReference>
<dbReference type="Pfam" id="PF02875">
    <property type="entry name" value="Mur_ligase_C"/>
    <property type="match status" value="1"/>
</dbReference>
<dbReference type="InterPro" id="IPR036615">
    <property type="entry name" value="Mur_ligase_C_dom_sf"/>
</dbReference>
<gene>
    <name evidence="10" type="primary">murF</name>
    <name evidence="15" type="ORF">K8V56_20165</name>
</gene>
<dbReference type="GO" id="GO:0009252">
    <property type="term" value="P:peptidoglycan biosynthetic process"/>
    <property type="evidence" value="ECO:0007669"/>
    <property type="project" value="UniProtKB-UniRule"/>
</dbReference>
<keyword evidence="3 10" id="KW-0132">Cell division</keyword>
<comment type="pathway">
    <text evidence="10 11">Cell wall biogenesis; peptidoglycan biosynthesis.</text>
</comment>
<feature type="domain" description="Mur ligase central" evidence="14">
    <location>
        <begin position="108"/>
        <end position="294"/>
    </location>
</feature>
<proteinExistence type="inferred from homology"/>
<reference evidence="15" key="1">
    <citation type="journal article" date="2021" name="PeerJ">
        <title>Extensive microbial diversity within the chicken gut microbiome revealed by metagenomics and culture.</title>
        <authorList>
            <person name="Gilroy R."/>
            <person name="Ravi A."/>
            <person name="Getino M."/>
            <person name="Pursley I."/>
            <person name="Horton D.L."/>
            <person name="Alikhan N.F."/>
            <person name="Baker D."/>
            <person name="Gharbi K."/>
            <person name="Hall N."/>
            <person name="Watson M."/>
            <person name="Adriaenssens E.M."/>
            <person name="Foster-Nyarko E."/>
            <person name="Jarju S."/>
            <person name="Secka A."/>
            <person name="Antonio M."/>
            <person name="Oren A."/>
            <person name="Chaudhuri R.R."/>
            <person name="La Ragione R."/>
            <person name="Hildebrand F."/>
            <person name="Pallen M.J."/>
        </authorList>
    </citation>
    <scope>NUCLEOTIDE SEQUENCE</scope>
    <source>
        <strain evidence="15">CHK171-7178</strain>
    </source>
</reference>
<dbReference type="GO" id="GO:0005524">
    <property type="term" value="F:ATP binding"/>
    <property type="evidence" value="ECO:0007669"/>
    <property type="project" value="UniProtKB-UniRule"/>
</dbReference>
<dbReference type="Proteomes" id="UP000698173">
    <property type="component" value="Unassembled WGS sequence"/>
</dbReference>
<feature type="domain" description="Mur ligase N-terminal catalytic" evidence="12">
    <location>
        <begin position="24"/>
        <end position="98"/>
    </location>
</feature>
<dbReference type="GO" id="GO:0008360">
    <property type="term" value="P:regulation of cell shape"/>
    <property type="evidence" value="ECO:0007669"/>
    <property type="project" value="UniProtKB-KW"/>
</dbReference>
<dbReference type="GO" id="GO:0051301">
    <property type="term" value="P:cell division"/>
    <property type="evidence" value="ECO:0007669"/>
    <property type="project" value="UniProtKB-KW"/>
</dbReference>
<evidence type="ECO:0000256" key="8">
    <source>
        <dbReference type="ARBA" id="ARBA00023306"/>
    </source>
</evidence>
<comment type="similarity">
    <text evidence="10">Belongs to the MurCDEF family. MurF subfamily.</text>
</comment>